<dbReference type="Gene3D" id="1.20.920.10">
    <property type="entry name" value="Bromodomain-like"/>
    <property type="match status" value="1"/>
</dbReference>
<dbReference type="EMBL" id="KK915182">
    <property type="protein sequence ID" value="KDP23871.1"/>
    <property type="molecule type" value="Genomic_DNA"/>
</dbReference>
<evidence type="ECO:0000256" key="3">
    <source>
        <dbReference type="ARBA" id="ARBA00023163"/>
    </source>
</evidence>
<evidence type="ECO:0000256" key="2">
    <source>
        <dbReference type="ARBA" id="ARBA00023117"/>
    </source>
</evidence>
<evidence type="ECO:0008006" key="10">
    <source>
        <dbReference type="Google" id="ProtNLM"/>
    </source>
</evidence>
<dbReference type="PANTHER" id="PTHR45926">
    <property type="entry name" value="OSJNBA0053K19.4 PROTEIN"/>
    <property type="match status" value="1"/>
</dbReference>
<evidence type="ECO:0000313" key="9">
    <source>
        <dbReference type="Proteomes" id="UP000027138"/>
    </source>
</evidence>
<evidence type="ECO:0000256" key="5">
    <source>
        <dbReference type="SAM" id="MobiDB-lite"/>
    </source>
</evidence>
<accession>A0A067JIS6</accession>
<feature type="domain" description="NET" evidence="7">
    <location>
        <begin position="253"/>
        <end position="334"/>
    </location>
</feature>
<name>A0A067JIS6_JATCU</name>
<keyword evidence="2 4" id="KW-0103">Bromodomain</keyword>
<dbReference type="SMART" id="SM00297">
    <property type="entry name" value="BROMO"/>
    <property type="match status" value="1"/>
</dbReference>
<evidence type="ECO:0000256" key="1">
    <source>
        <dbReference type="ARBA" id="ARBA00023015"/>
    </source>
</evidence>
<evidence type="ECO:0000259" key="6">
    <source>
        <dbReference type="PROSITE" id="PS50014"/>
    </source>
</evidence>
<feature type="compositionally biased region" description="Basic residues" evidence="5">
    <location>
        <begin position="383"/>
        <end position="392"/>
    </location>
</feature>
<proteinExistence type="predicted"/>
<keyword evidence="9" id="KW-1185">Reference proteome</keyword>
<evidence type="ECO:0000259" key="7">
    <source>
        <dbReference type="PROSITE" id="PS51525"/>
    </source>
</evidence>
<sequence>MEPMIRFGPDIRNENAEGNVLEVEDFSQCIDELSSKVNELEQGVNVVEQFYNKQPNSAKCRSLVKDKVREKYLANIEKQQRHVSQRQAVAEKRMQELMRQFAGIFNQITQHKWAWPFMQPVDVERFGLDDYYKVIEKPMDLGTIKNKMEAKDGTGYKNVREIYADVRLVFKNAMKYNDERDDVHVMARTLLEKLEEKWLQLLPKVAEEEKRQAKDDSVTQEAMKLAQEATHASMARDLSNELSEVDLQLENLRAMVVQKCRKMSVEDKKKLGAALTQLSPEDLTRALEIVADDNPSFQATAQEVNLDMDIQSELTLWRLRVFVNDALKVMGRKSGGMDGNKDNVNANNKKSKNTIATAAATANNNNNKRRRDISDAITGTSTKKTRRISLIS</sequence>
<dbReference type="KEGG" id="jcu:105647209"/>
<feature type="domain" description="Bromo" evidence="6">
    <location>
        <begin position="109"/>
        <end position="184"/>
    </location>
</feature>
<dbReference type="SUPFAM" id="SSF47370">
    <property type="entry name" value="Bromodomain"/>
    <property type="match status" value="1"/>
</dbReference>
<dbReference type="PROSITE" id="PS50014">
    <property type="entry name" value="BROMODOMAIN_2"/>
    <property type="match status" value="1"/>
</dbReference>
<dbReference type="PRINTS" id="PR00503">
    <property type="entry name" value="BROMODOMAIN"/>
</dbReference>
<gene>
    <name evidence="8" type="ORF">JCGZ_27140</name>
</gene>
<dbReference type="Proteomes" id="UP000027138">
    <property type="component" value="Unassembled WGS sequence"/>
</dbReference>
<dbReference type="InterPro" id="IPR027353">
    <property type="entry name" value="NET_dom"/>
</dbReference>
<keyword evidence="1" id="KW-0805">Transcription regulation</keyword>
<dbReference type="InterPro" id="IPR038336">
    <property type="entry name" value="NET_sf"/>
</dbReference>
<dbReference type="OrthoDB" id="21449at2759"/>
<dbReference type="InterPro" id="IPR036427">
    <property type="entry name" value="Bromodomain-like_sf"/>
</dbReference>
<organism evidence="8 9">
    <name type="scientific">Jatropha curcas</name>
    <name type="common">Barbados nut</name>
    <dbReference type="NCBI Taxonomy" id="180498"/>
    <lineage>
        <taxon>Eukaryota</taxon>
        <taxon>Viridiplantae</taxon>
        <taxon>Streptophyta</taxon>
        <taxon>Embryophyta</taxon>
        <taxon>Tracheophyta</taxon>
        <taxon>Spermatophyta</taxon>
        <taxon>Magnoliopsida</taxon>
        <taxon>eudicotyledons</taxon>
        <taxon>Gunneridae</taxon>
        <taxon>Pentapetalae</taxon>
        <taxon>rosids</taxon>
        <taxon>fabids</taxon>
        <taxon>Malpighiales</taxon>
        <taxon>Euphorbiaceae</taxon>
        <taxon>Crotonoideae</taxon>
        <taxon>Jatropheae</taxon>
        <taxon>Jatropha</taxon>
    </lineage>
</organism>
<dbReference type="PROSITE" id="PS51525">
    <property type="entry name" value="NET"/>
    <property type="match status" value="1"/>
</dbReference>
<reference evidence="8 9" key="1">
    <citation type="journal article" date="2014" name="PLoS ONE">
        <title>Global Analysis of Gene Expression Profiles in Physic Nut (Jatropha curcas L.) Seedlings Exposed to Salt Stress.</title>
        <authorList>
            <person name="Zhang L."/>
            <person name="Zhang C."/>
            <person name="Wu P."/>
            <person name="Chen Y."/>
            <person name="Li M."/>
            <person name="Jiang H."/>
            <person name="Wu G."/>
        </authorList>
    </citation>
    <scope>NUCLEOTIDE SEQUENCE [LARGE SCALE GENOMIC DNA]</scope>
    <source>
        <strain evidence="9">cv. GZQX0401</strain>
        <tissue evidence="8">Young leaves</tissue>
    </source>
</reference>
<dbReference type="STRING" id="180498.A0A067JIS6"/>
<evidence type="ECO:0000256" key="4">
    <source>
        <dbReference type="PROSITE-ProRule" id="PRU00035"/>
    </source>
</evidence>
<dbReference type="Pfam" id="PF00439">
    <property type="entry name" value="Bromodomain"/>
    <property type="match status" value="1"/>
</dbReference>
<dbReference type="InterPro" id="IPR001487">
    <property type="entry name" value="Bromodomain"/>
</dbReference>
<protein>
    <recommendedName>
        <fullName evidence="10">Bromo domain-containing protein</fullName>
    </recommendedName>
</protein>
<dbReference type="Gene3D" id="1.20.1270.220">
    <property type="match status" value="1"/>
</dbReference>
<feature type="region of interest" description="Disordered" evidence="5">
    <location>
        <begin position="359"/>
        <end position="392"/>
    </location>
</feature>
<keyword evidence="3" id="KW-0804">Transcription</keyword>
<dbReference type="Pfam" id="PF17035">
    <property type="entry name" value="BET"/>
    <property type="match status" value="1"/>
</dbReference>
<evidence type="ECO:0000313" key="8">
    <source>
        <dbReference type="EMBL" id="KDP23871.1"/>
    </source>
</evidence>
<dbReference type="AlphaFoldDB" id="A0A067JIS6"/>